<evidence type="ECO:0000256" key="6">
    <source>
        <dbReference type="ARBA" id="ARBA00022679"/>
    </source>
</evidence>
<dbReference type="UniPathway" id="UPA00143"/>
<evidence type="ECO:0000256" key="2">
    <source>
        <dbReference type="ARBA" id="ARBA00001947"/>
    </source>
</evidence>
<name>A0A022R8V9_ERYGU</name>
<dbReference type="Pfam" id="PF01485">
    <property type="entry name" value="IBR"/>
    <property type="match status" value="1"/>
</dbReference>
<dbReference type="InterPro" id="IPR044066">
    <property type="entry name" value="TRIAD_supradom"/>
</dbReference>
<keyword evidence="16" id="KW-1185">Reference proteome</keyword>
<dbReference type="InterPro" id="IPR031127">
    <property type="entry name" value="E3_UB_ligase_RBR"/>
</dbReference>
<comment type="cofactor">
    <cofactor evidence="2">
        <name>Zn(2+)</name>
        <dbReference type="ChEBI" id="CHEBI:29105"/>
    </cofactor>
</comment>
<dbReference type="PROSITE" id="PS50089">
    <property type="entry name" value="ZF_RING_2"/>
    <property type="match status" value="1"/>
</dbReference>
<accession>A0A022R8V9</accession>
<evidence type="ECO:0000259" key="13">
    <source>
        <dbReference type="PROSITE" id="PS50089"/>
    </source>
</evidence>
<keyword evidence="10" id="KW-0833">Ubl conjugation pathway</keyword>
<dbReference type="Gene3D" id="3.30.40.10">
    <property type="entry name" value="Zinc/RING finger domain, C3HC4 (zinc finger)"/>
    <property type="match status" value="1"/>
</dbReference>
<evidence type="ECO:0000256" key="1">
    <source>
        <dbReference type="ARBA" id="ARBA00001798"/>
    </source>
</evidence>
<dbReference type="AlphaFoldDB" id="A0A022R8V9"/>
<dbReference type="EMBL" id="KI630592">
    <property type="protein sequence ID" value="EYU36419.1"/>
    <property type="molecule type" value="Genomic_DNA"/>
</dbReference>
<comment type="function">
    <text evidence="3">Might act as an E3 ubiquitin-protein ligase, or as part of E3 complex, which accepts ubiquitin from specific E2 ubiquitin-conjugating enzymes and then transfers it to substrates.</text>
</comment>
<dbReference type="PROSITE" id="PS51873">
    <property type="entry name" value="TRIAD"/>
    <property type="match status" value="1"/>
</dbReference>
<feature type="non-terminal residue" evidence="15">
    <location>
        <position position="1"/>
    </location>
</feature>
<evidence type="ECO:0000256" key="8">
    <source>
        <dbReference type="ARBA" id="ARBA00022737"/>
    </source>
</evidence>
<organism evidence="15 16">
    <name type="scientific">Erythranthe guttata</name>
    <name type="common">Yellow monkey flower</name>
    <name type="synonym">Mimulus guttatus</name>
    <dbReference type="NCBI Taxonomy" id="4155"/>
    <lineage>
        <taxon>Eukaryota</taxon>
        <taxon>Viridiplantae</taxon>
        <taxon>Streptophyta</taxon>
        <taxon>Embryophyta</taxon>
        <taxon>Tracheophyta</taxon>
        <taxon>Spermatophyta</taxon>
        <taxon>Magnoliopsida</taxon>
        <taxon>eudicotyledons</taxon>
        <taxon>Gunneridae</taxon>
        <taxon>Pentapetalae</taxon>
        <taxon>asterids</taxon>
        <taxon>lamiids</taxon>
        <taxon>Lamiales</taxon>
        <taxon>Phrymaceae</taxon>
        <taxon>Erythranthe</taxon>
    </lineage>
</organism>
<keyword evidence="11" id="KW-0862">Zinc</keyword>
<dbReference type="InterPro" id="IPR001841">
    <property type="entry name" value="Znf_RING"/>
</dbReference>
<protein>
    <recommendedName>
        <fullName evidence="5">RBR-type E3 ubiquitin transferase</fullName>
        <ecNumber evidence="5">2.3.2.31</ecNumber>
    </recommendedName>
</protein>
<proteinExistence type="inferred from homology"/>
<dbReference type="Pfam" id="PF22191">
    <property type="entry name" value="IBR_1"/>
    <property type="match status" value="1"/>
</dbReference>
<evidence type="ECO:0000256" key="12">
    <source>
        <dbReference type="PROSITE-ProRule" id="PRU00175"/>
    </source>
</evidence>
<dbReference type="GO" id="GO:0005737">
    <property type="term" value="C:cytoplasm"/>
    <property type="evidence" value="ECO:0000318"/>
    <property type="project" value="GO_Central"/>
</dbReference>
<dbReference type="Proteomes" id="UP000030748">
    <property type="component" value="Unassembled WGS sequence"/>
</dbReference>
<comment type="similarity">
    <text evidence="4">Belongs to the RBR family. Ariadne subfamily.</text>
</comment>
<dbReference type="SUPFAM" id="SSF57850">
    <property type="entry name" value="RING/U-box"/>
    <property type="match status" value="3"/>
</dbReference>
<dbReference type="InterPro" id="IPR013083">
    <property type="entry name" value="Znf_RING/FYVE/PHD"/>
</dbReference>
<evidence type="ECO:0000313" key="15">
    <source>
        <dbReference type="EMBL" id="EYU36419.1"/>
    </source>
</evidence>
<evidence type="ECO:0000256" key="11">
    <source>
        <dbReference type="ARBA" id="ARBA00022833"/>
    </source>
</evidence>
<feature type="domain" description="RING-type" evidence="14">
    <location>
        <begin position="66"/>
        <end position="275"/>
    </location>
</feature>
<evidence type="ECO:0000256" key="4">
    <source>
        <dbReference type="ARBA" id="ARBA00005884"/>
    </source>
</evidence>
<evidence type="ECO:0000256" key="9">
    <source>
        <dbReference type="ARBA" id="ARBA00022771"/>
    </source>
</evidence>
<dbReference type="InterPro" id="IPR002867">
    <property type="entry name" value="IBR_dom"/>
</dbReference>
<reference evidence="15 16" key="1">
    <citation type="journal article" date="2013" name="Proc. Natl. Acad. Sci. U.S.A.">
        <title>Fine-scale variation in meiotic recombination in Mimulus inferred from population shotgun sequencing.</title>
        <authorList>
            <person name="Hellsten U."/>
            <person name="Wright K.M."/>
            <person name="Jenkins J."/>
            <person name="Shu S."/>
            <person name="Yuan Y."/>
            <person name="Wessler S.R."/>
            <person name="Schmutz J."/>
            <person name="Willis J.H."/>
            <person name="Rokhsar D.S."/>
        </authorList>
    </citation>
    <scope>NUCLEOTIDE SEQUENCE [LARGE SCALE GENOMIC DNA]</scope>
    <source>
        <strain evidence="16">cv. DUN x IM62</strain>
    </source>
</reference>
<evidence type="ECO:0000256" key="5">
    <source>
        <dbReference type="ARBA" id="ARBA00012251"/>
    </source>
</evidence>
<keyword evidence="9 12" id="KW-0863">Zinc-finger</keyword>
<evidence type="ECO:0000313" key="16">
    <source>
        <dbReference type="Proteomes" id="UP000030748"/>
    </source>
</evidence>
<evidence type="ECO:0000256" key="7">
    <source>
        <dbReference type="ARBA" id="ARBA00022723"/>
    </source>
</evidence>
<keyword evidence="8" id="KW-0677">Repeat</keyword>
<dbReference type="PANTHER" id="PTHR11685">
    <property type="entry name" value="RBR FAMILY RING FINGER AND IBR DOMAIN-CONTAINING"/>
    <property type="match status" value="1"/>
</dbReference>
<dbReference type="GO" id="GO:0061630">
    <property type="term" value="F:ubiquitin protein ligase activity"/>
    <property type="evidence" value="ECO:0000318"/>
    <property type="project" value="GO_Central"/>
</dbReference>
<comment type="catalytic activity">
    <reaction evidence="1">
        <text>[E2 ubiquitin-conjugating enzyme]-S-ubiquitinyl-L-cysteine + [acceptor protein]-L-lysine = [E2 ubiquitin-conjugating enzyme]-L-cysteine + [acceptor protein]-N(6)-ubiquitinyl-L-lysine.</text>
        <dbReference type="EC" id="2.3.2.31"/>
    </reaction>
</comment>
<sequence>SNFLCSIYFSTELSRQISHETVTPPDDELTNYDAEEIHLQETVLASILPSPSFLLEEEEPIVETSSRSFCEICLEEKASWQMFENDRCPHSFCYECTISHIISKIQDKANEIPCPAINCKAVLNSDSCRQIIPQKALVQWDEIHCMSLILDSQKLYCPFLDCSALFVNEFGGILGEIECLVCKRRFCGECMVAWHSDFTCKEFQKVYAKKGGKSDKIVKMLAKKRNWQKCPKCKMYVEKAEGCLHITCRCKYEFCYRCGSKWSESESHGNCKQKSRCCIFF</sequence>
<dbReference type="SMART" id="SM00647">
    <property type="entry name" value="IBR"/>
    <property type="match status" value="2"/>
</dbReference>
<feature type="domain" description="RING-type" evidence="13">
    <location>
        <begin position="70"/>
        <end position="118"/>
    </location>
</feature>
<dbReference type="Gene3D" id="1.20.120.1750">
    <property type="match status" value="1"/>
</dbReference>
<dbReference type="GO" id="GO:0031624">
    <property type="term" value="F:ubiquitin conjugating enzyme binding"/>
    <property type="evidence" value="ECO:0000318"/>
    <property type="project" value="GO_Central"/>
</dbReference>
<dbReference type="EC" id="2.3.2.31" evidence="5"/>
<keyword evidence="7" id="KW-0479">Metal-binding</keyword>
<evidence type="ECO:0000256" key="3">
    <source>
        <dbReference type="ARBA" id="ARBA00003976"/>
    </source>
</evidence>
<keyword evidence="6" id="KW-0808">Transferase</keyword>
<dbReference type="GO" id="GO:0006511">
    <property type="term" value="P:ubiquitin-dependent protein catabolic process"/>
    <property type="evidence" value="ECO:0000318"/>
    <property type="project" value="GO_Central"/>
</dbReference>
<dbReference type="CDD" id="cd22584">
    <property type="entry name" value="Rcat_RBR_unk"/>
    <property type="match status" value="1"/>
</dbReference>
<dbReference type="STRING" id="4155.A0A022R8V9"/>
<dbReference type="GO" id="GO:0008270">
    <property type="term" value="F:zinc ion binding"/>
    <property type="evidence" value="ECO:0007669"/>
    <property type="project" value="UniProtKB-KW"/>
</dbReference>
<dbReference type="eggNOG" id="KOG1812">
    <property type="taxonomic scope" value="Eukaryota"/>
</dbReference>
<evidence type="ECO:0000259" key="14">
    <source>
        <dbReference type="PROSITE" id="PS51873"/>
    </source>
</evidence>
<dbReference type="GO" id="GO:0016567">
    <property type="term" value="P:protein ubiquitination"/>
    <property type="evidence" value="ECO:0007669"/>
    <property type="project" value="UniProtKB-UniPathway"/>
</dbReference>
<dbReference type="GO" id="GO:0000151">
    <property type="term" value="C:ubiquitin ligase complex"/>
    <property type="evidence" value="ECO:0000318"/>
    <property type="project" value="GO_Central"/>
</dbReference>
<gene>
    <name evidence="15" type="ORF">MIMGU_mgv1a027008mg</name>
</gene>
<evidence type="ECO:0000256" key="10">
    <source>
        <dbReference type="ARBA" id="ARBA00022786"/>
    </source>
</evidence>